<dbReference type="GO" id="GO:0003676">
    <property type="term" value="F:nucleic acid binding"/>
    <property type="evidence" value="ECO:0007669"/>
    <property type="project" value="InterPro"/>
</dbReference>
<feature type="domain" description="HNH nuclease" evidence="1">
    <location>
        <begin position="482"/>
        <end position="534"/>
    </location>
</feature>
<name>A0A1B7M1S6_9MICC</name>
<dbReference type="AlphaFoldDB" id="A0A1B7M1S6"/>
<proteinExistence type="predicted"/>
<dbReference type="Proteomes" id="UP000078292">
    <property type="component" value="Unassembled WGS sequence"/>
</dbReference>
<dbReference type="CDD" id="cd00085">
    <property type="entry name" value="HNHc"/>
    <property type="match status" value="1"/>
</dbReference>
<gene>
    <name evidence="2" type="ORF">A6F49_06080</name>
</gene>
<dbReference type="STRING" id="1837282.A6F49_06080"/>
<evidence type="ECO:0000313" key="3">
    <source>
        <dbReference type="Proteomes" id="UP000078292"/>
    </source>
</evidence>
<dbReference type="InterPro" id="IPR002711">
    <property type="entry name" value="HNH"/>
</dbReference>
<dbReference type="SMART" id="SM00507">
    <property type="entry name" value="HNHc"/>
    <property type="match status" value="1"/>
</dbReference>
<comment type="caution">
    <text evidence="2">The sequence shown here is derived from an EMBL/GenBank/DDBJ whole genome shotgun (WGS) entry which is preliminary data.</text>
</comment>
<sequence>MTATQPTTSKTVANPVDWAALTTDEIHAALRDAYIELEAREEDAPTEGVLHRSVQLEETLRTAAPLQYRYAGLLQDAFNNEQLRDCVNLPKGKTPFRDATDFLAKTHGLRANEASARLRLAASLTPARATDEERTDDVGQTHLPILSQFKGQVHPSKLSSALSMLAEVDKHAEAVGKDETFRAKLRRVAEKDLAEKIERTTPEEFSRYVAQRKKDLLASLDPPDGDFTQTQTDAMYDIRRTGPVRGNKNAIGYEMVVDAECDEILQTYLMGRTNPRGKDDEDTHFDARSRGHRKMVALRDGLKFVTANLDKTGFRGASGAHTQMLVIIDYPTLLDGLRKDLGDQLPEISAAQREKLLAMLAKAHDETNTDNAVAQLPLETGAAEADDAPLPETHSLHESIQAQLGDNVHSLPPPKTTNLDEIVDDDNLDRLQPRISQGVYTPYIPPDVLLRMHCDVGITPITLTGNRQILSVGTLTRQFPEHIRRAIKARDRGCAVPGCHVPAALCEIHHVIPWAAGGDTSTDNGVMLCSHHHAAVHAQALKIVRVDGEFRFVLHPLIDADQQPRVNYFFQA</sequence>
<dbReference type="GO" id="GO:0004519">
    <property type="term" value="F:endonuclease activity"/>
    <property type="evidence" value="ECO:0007669"/>
    <property type="project" value="InterPro"/>
</dbReference>
<evidence type="ECO:0000259" key="1">
    <source>
        <dbReference type="SMART" id="SM00507"/>
    </source>
</evidence>
<dbReference type="OrthoDB" id="5177627at2"/>
<reference evidence="2 3" key="1">
    <citation type="submission" date="2016-04" db="EMBL/GenBank/DDBJ databases">
        <title>First whole genome shotgun sequence of the bacterium Enteractinococcus sp. strain UASWS1574.</title>
        <authorList>
            <person name="Crovadore J."/>
            <person name="Chablais R."/>
            <person name="Lefort F."/>
        </authorList>
    </citation>
    <scope>NUCLEOTIDE SEQUENCE [LARGE SCALE GENOMIC DNA]</scope>
    <source>
        <strain evidence="2 3">UASWS1574</strain>
    </source>
</reference>
<evidence type="ECO:0000313" key="2">
    <source>
        <dbReference type="EMBL" id="OAV62510.1"/>
    </source>
</evidence>
<dbReference type="Pfam" id="PF01844">
    <property type="entry name" value="HNH"/>
    <property type="match status" value="1"/>
</dbReference>
<dbReference type="EMBL" id="LXEY01000011">
    <property type="protein sequence ID" value="OAV62510.1"/>
    <property type="molecule type" value="Genomic_DNA"/>
</dbReference>
<dbReference type="GO" id="GO:0008270">
    <property type="term" value="F:zinc ion binding"/>
    <property type="evidence" value="ECO:0007669"/>
    <property type="project" value="InterPro"/>
</dbReference>
<accession>A0A1B7M1S6</accession>
<keyword evidence="3" id="KW-1185">Reference proteome</keyword>
<dbReference type="RefSeq" id="WP_052504693.1">
    <property type="nucleotide sequence ID" value="NZ_LXEY01000011.1"/>
</dbReference>
<dbReference type="Gene3D" id="1.10.30.50">
    <property type="match status" value="1"/>
</dbReference>
<organism evidence="2 3">
    <name type="scientific">Enteractinococcus helveticum</name>
    <dbReference type="NCBI Taxonomy" id="1837282"/>
    <lineage>
        <taxon>Bacteria</taxon>
        <taxon>Bacillati</taxon>
        <taxon>Actinomycetota</taxon>
        <taxon>Actinomycetes</taxon>
        <taxon>Micrococcales</taxon>
        <taxon>Micrococcaceae</taxon>
    </lineage>
</organism>
<protein>
    <recommendedName>
        <fullName evidence="1">HNH nuclease domain-containing protein</fullName>
    </recommendedName>
</protein>
<dbReference type="InterPro" id="IPR003615">
    <property type="entry name" value="HNH_nuc"/>
</dbReference>